<dbReference type="CDD" id="cd01026">
    <property type="entry name" value="TOPRIM_OLD"/>
    <property type="match status" value="1"/>
</dbReference>
<dbReference type="RefSeq" id="WP_266178990.1">
    <property type="nucleotide sequence ID" value="NZ_JAPKNE010000003.1"/>
</dbReference>
<evidence type="ECO:0000313" key="4">
    <source>
        <dbReference type="EMBL" id="MCX5574401.1"/>
    </source>
</evidence>
<dbReference type="PANTHER" id="PTHR43581">
    <property type="entry name" value="ATP/GTP PHOSPHATASE"/>
    <property type="match status" value="1"/>
</dbReference>
<dbReference type="PANTHER" id="PTHR43581:SF4">
    <property type="entry name" value="ATP_GTP PHOSPHATASE"/>
    <property type="match status" value="1"/>
</dbReference>
<keyword evidence="1" id="KW-0175">Coiled coil</keyword>
<feature type="domain" description="OLD protein-like TOPRIM" evidence="3">
    <location>
        <begin position="415"/>
        <end position="482"/>
    </location>
</feature>
<organism evidence="4 5">
    <name type="scientific">Enterobacter nematophilus</name>
    <dbReference type="NCBI Taxonomy" id="2994648"/>
    <lineage>
        <taxon>Bacteria</taxon>
        <taxon>Pseudomonadati</taxon>
        <taxon>Pseudomonadota</taxon>
        <taxon>Gammaproteobacteria</taxon>
        <taxon>Enterobacterales</taxon>
        <taxon>Enterobacteriaceae</taxon>
        <taxon>Enterobacter</taxon>
    </lineage>
</organism>
<dbReference type="InterPro" id="IPR034139">
    <property type="entry name" value="TOPRIM_OLD"/>
</dbReference>
<dbReference type="InterPro" id="IPR027417">
    <property type="entry name" value="P-loop_NTPase"/>
</dbReference>
<proteinExistence type="predicted"/>
<dbReference type="CDD" id="cd00267">
    <property type="entry name" value="ABC_ATPase"/>
    <property type="match status" value="1"/>
</dbReference>
<reference evidence="4" key="1">
    <citation type="submission" date="2022-11" db="EMBL/GenBank/DDBJ databases">
        <title>Biodiversity and phylogenetic relationships of bacteria.</title>
        <authorList>
            <person name="Machado R.A.R."/>
            <person name="Bhat A."/>
            <person name="Loulou A."/>
            <person name="Kallel S."/>
        </authorList>
    </citation>
    <scope>NUCLEOTIDE SEQUENCE</scope>
    <source>
        <strain evidence="4">E-TC7</strain>
    </source>
</reference>
<protein>
    <submittedName>
        <fullName evidence="4">AAA family ATPase</fullName>
    </submittedName>
</protein>
<keyword evidence="5" id="KW-1185">Reference proteome</keyword>
<evidence type="ECO:0000313" key="5">
    <source>
        <dbReference type="Proteomes" id="UP001146015"/>
    </source>
</evidence>
<name>A0ABT3W2N7_9ENTR</name>
<sequence>MSTVPKICRLEVSNFGCIGSEKIALDIDKIVILVGPNNAGKSTILRAYEAVTDGLKLSIEDFHNKTVDVNHLPEIIVHSIVTNENKPGDKWCHPIDGSDNFMVKEKWKWMNINSDPIRVGYNINANRWAEPSDEETMPWGVNNVAKSRRPKPHRVNTFDDPDVQTKAITSLLKNLLEDGIKTIKQHDEDEFSKYEKLVDELRELRNSSKQLQSENINALEQEANQIIGQIFPSHSLKIYSPESTAPIKIDLLGDEFLLEMGPTDGTTFPLEKQGSGSRRTALWTILKLLADKGVAAKPASSKAKTYHEKLGPNIAHVLLLDEPEVSLHPQATALARDVLYSLPDNENWQIMIATHSPSFIDLTKDHTTIIRVDKNSDNNIKTTTLFRPDKAQLDNNDKENLKLINLFDSHISEAFFGGRIMIVEGDTEYSAFNYIKQTEKSRNNFEYQDLNIIRARGKVTVASMMKVLNHFGVKYYVLHDTDTPLIISKRKNKKLSTPDLIVYETFESVNPAWTNNNKILANQSENSRVIASIINFEEAYFDETIGSEKPDNCIKHMKEEDDLYNKIKDLLDGILEIEGSCLPPGALVWSKLEDIAEAVTARLTAVQITNSVTPIEIETNAMTQETAS</sequence>
<dbReference type="InterPro" id="IPR041685">
    <property type="entry name" value="AAA_GajA/Old/RecF-like"/>
</dbReference>
<dbReference type="SUPFAM" id="SSF52540">
    <property type="entry name" value="P-loop containing nucleoside triphosphate hydrolases"/>
    <property type="match status" value="1"/>
</dbReference>
<dbReference type="Pfam" id="PF20469">
    <property type="entry name" value="OLD-like_TOPRIM"/>
    <property type="match status" value="1"/>
</dbReference>
<evidence type="ECO:0000259" key="2">
    <source>
        <dbReference type="Pfam" id="PF13175"/>
    </source>
</evidence>
<accession>A0ABT3W2N7</accession>
<dbReference type="InterPro" id="IPR051396">
    <property type="entry name" value="Bact_Antivir_Def_Nuclease"/>
</dbReference>
<dbReference type="Proteomes" id="UP001146015">
    <property type="component" value="Unassembled WGS sequence"/>
</dbReference>
<evidence type="ECO:0000256" key="1">
    <source>
        <dbReference type="SAM" id="Coils"/>
    </source>
</evidence>
<feature type="domain" description="Endonuclease GajA/Old nuclease/RecF-like AAA" evidence="2">
    <location>
        <begin position="159"/>
        <end position="360"/>
    </location>
</feature>
<dbReference type="Pfam" id="PF13175">
    <property type="entry name" value="AAA_15"/>
    <property type="match status" value="2"/>
</dbReference>
<dbReference type="Gene3D" id="3.40.50.300">
    <property type="entry name" value="P-loop containing nucleotide triphosphate hydrolases"/>
    <property type="match status" value="1"/>
</dbReference>
<gene>
    <name evidence="4" type="ORF">OSH03_10550</name>
</gene>
<comment type="caution">
    <text evidence="4">The sequence shown here is derived from an EMBL/GenBank/DDBJ whole genome shotgun (WGS) entry which is preliminary data.</text>
</comment>
<feature type="domain" description="Endonuclease GajA/Old nuclease/RecF-like AAA" evidence="2">
    <location>
        <begin position="6"/>
        <end position="64"/>
    </location>
</feature>
<dbReference type="EMBL" id="JAPKNE010000003">
    <property type="protein sequence ID" value="MCX5574401.1"/>
    <property type="molecule type" value="Genomic_DNA"/>
</dbReference>
<feature type="coiled-coil region" evidence="1">
    <location>
        <begin position="184"/>
        <end position="229"/>
    </location>
</feature>
<evidence type="ECO:0000259" key="3">
    <source>
        <dbReference type="Pfam" id="PF20469"/>
    </source>
</evidence>